<accession>A0A1H5NRR8</accession>
<dbReference type="RefSeq" id="WP_093113640.1">
    <property type="nucleotide sequence ID" value="NZ_FNGG01000005.1"/>
</dbReference>
<dbReference type="EMBL" id="FNUG01000005">
    <property type="protein sequence ID" value="SEF04359.1"/>
    <property type="molecule type" value="Genomic_DNA"/>
</dbReference>
<dbReference type="PROSITE" id="PS51257">
    <property type="entry name" value="PROKAR_LIPOPROTEIN"/>
    <property type="match status" value="1"/>
</dbReference>
<feature type="chain" id="PRO_5011445390" description="DUF4369 domain-containing protein" evidence="1">
    <location>
        <begin position="18"/>
        <end position="252"/>
    </location>
</feature>
<dbReference type="Pfam" id="PF14289">
    <property type="entry name" value="DUF4369"/>
    <property type="match status" value="1"/>
</dbReference>
<name>A0A1H5NRR8_9FLAO</name>
<reference evidence="3 4" key="1">
    <citation type="submission" date="2016-10" db="EMBL/GenBank/DDBJ databases">
        <authorList>
            <person name="de Groot N.N."/>
        </authorList>
    </citation>
    <scope>NUCLEOTIDE SEQUENCE [LARGE SCALE GENOMIC DNA]</scope>
    <source>
        <strain evidence="3 4">DSM 23553</strain>
    </source>
</reference>
<feature type="signal peptide" evidence="1">
    <location>
        <begin position="1"/>
        <end position="17"/>
    </location>
</feature>
<evidence type="ECO:0000313" key="4">
    <source>
        <dbReference type="Proteomes" id="UP000199448"/>
    </source>
</evidence>
<evidence type="ECO:0000256" key="1">
    <source>
        <dbReference type="SAM" id="SignalP"/>
    </source>
</evidence>
<dbReference type="STRING" id="390640.SAMN04488034_105128"/>
<dbReference type="OrthoDB" id="1143206at2"/>
<evidence type="ECO:0000259" key="2">
    <source>
        <dbReference type="Pfam" id="PF14289"/>
    </source>
</evidence>
<protein>
    <recommendedName>
        <fullName evidence="2">DUF4369 domain-containing protein</fullName>
    </recommendedName>
</protein>
<dbReference type="AlphaFoldDB" id="A0A1H5NRR8"/>
<keyword evidence="4" id="KW-1185">Reference proteome</keyword>
<proteinExistence type="predicted"/>
<gene>
    <name evidence="3" type="ORF">SAMN04488034_105128</name>
</gene>
<evidence type="ECO:0000313" key="3">
    <source>
        <dbReference type="EMBL" id="SEF04359.1"/>
    </source>
</evidence>
<organism evidence="3 4">
    <name type="scientific">Salinimicrobium catena</name>
    <dbReference type="NCBI Taxonomy" id="390640"/>
    <lineage>
        <taxon>Bacteria</taxon>
        <taxon>Pseudomonadati</taxon>
        <taxon>Bacteroidota</taxon>
        <taxon>Flavobacteriia</taxon>
        <taxon>Flavobacteriales</taxon>
        <taxon>Flavobacteriaceae</taxon>
        <taxon>Salinimicrobium</taxon>
    </lineage>
</organism>
<feature type="domain" description="DUF4369" evidence="2">
    <location>
        <begin position="27"/>
        <end position="125"/>
    </location>
</feature>
<sequence>MRKLGLLTSILCCLVLAACSTEEKNLTVKGKVQGLKKGTLYLQKIEDTALVTLDSVIVSGQETFEFETFIDGPQVLYFYLNKVDNSDYDDRLLFFAEPGEMIVNTTLKNFETDAVVEGSKNQEKLTEYRSMMQKFNTKNLELIKSNLLAKKENDEKLIDSTEQAHDNLLKRRYLYTVNFAINNKDMEVAPYLAISEVYDANIKYLDTIYKSLTPEVKTSRYGQSLKEFLAERRAVEKATADTAEAETEADTE</sequence>
<dbReference type="Proteomes" id="UP000199448">
    <property type="component" value="Unassembled WGS sequence"/>
</dbReference>
<keyword evidence="1" id="KW-0732">Signal</keyword>
<dbReference type="InterPro" id="IPR025380">
    <property type="entry name" value="DUF4369"/>
</dbReference>